<feature type="region of interest" description="Disordered" evidence="1">
    <location>
        <begin position="102"/>
        <end position="133"/>
    </location>
</feature>
<dbReference type="OMA" id="LECFHPS"/>
<reference evidence="2 3" key="1">
    <citation type="submission" date="2018-05" db="EMBL/GenBank/DDBJ databases">
        <title>Draft genome sequence of Scytalidium lignicola DSM 105466, a ubiquitous saprotrophic fungus.</title>
        <authorList>
            <person name="Buettner E."/>
            <person name="Gebauer A.M."/>
            <person name="Hofrichter M."/>
            <person name="Liers C."/>
            <person name="Kellner H."/>
        </authorList>
    </citation>
    <scope>NUCLEOTIDE SEQUENCE [LARGE SCALE GENOMIC DNA]</scope>
    <source>
        <strain evidence="2 3">DSM 105466</strain>
    </source>
</reference>
<evidence type="ECO:0000313" key="2">
    <source>
        <dbReference type="EMBL" id="RFU31111.1"/>
    </source>
</evidence>
<gene>
    <name evidence="2" type="ORF">B7463_g5221</name>
</gene>
<dbReference type="OrthoDB" id="9981546at2759"/>
<keyword evidence="3" id="KW-1185">Reference proteome</keyword>
<name>A0A3E2HDD2_SCYLI</name>
<feature type="non-terminal residue" evidence="2">
    <location>
        <position position="1"/>
    </location>
</feature>
<proteinExistence type="predicted"/>
<evidence type="ECO:0000313" key="3">
    <source>
        <dbReference type="Proteomes" id="UP000258309"/>
    </source>
</evidence>
<dbReference type="AlphaFoldDB" id="A0A3E2HDD2"/>
<dbReference type="Proteomes" id="UP000258309">
    <property type="component" value="Unassembled WGS sequence"/>
</dbReference>
<feature type="non-terminal residue" evidence="2">
    <location>
        <position position="276"/>
    </location>
</feature>
<comment type="caution">
    <text evidence="2">The sequence shown here is derived from an EMBL/GenBank/DDBJ whole genome shotgun (WGS) entry which is preliminary data.</text>
</comment>
<accession>A0A3E2HDD2</accession>
<dbReference type="EMBL" id="NCSJ02000083">
    <property type="protein sequence ID" value="RFU31111.1"/>
    <property type="molecule type" value="Genomic_DNA"/>
</dbReference>
<protein>
    <submittedName>
        <fullName evidence="2">Uncharacterized protein</fullName>
    </submittedName>
</protein>
<organism evidence="2 3">
    <name type="scientific">Scytalidium lignicola</name>
    <name type="common">Hyphomycete</name>
    <dbReference type="NCBI Taxonomy" id="5539"/>
    <lineage>
        <taxon>Eukaryota</taxon>
        <taxon>Fungi</taxon>
        <taxon>Dikarya</taxon>
        <taxon>Ascomycota</taxon>
        <taxon>Pezizomycotina</taxon>
        <taxon>Leotiomycetes</taxon>
        <taxon>Leotiomycetes incertae sedis</taxon>
        <taxon>Scytalidium</taxon>
    </lineage>
</organism>
<feature type="compositionally biased region" description="Acidic residues" evidence="1">
    <location>
        <begin position="123"/>
        <end position="133"/>
    </location>
</feature>
<sequence>MLSTFPTRALLPLTTISHRFHDLILRIIQNRLNHAATLKDHKLILECYHPSTKLTTPYLFCDYLGTDGLSNDLDGYETGTLGKLSDLYSHFRPIPAEEIKPTRRWHPAGEVPRPPEPVSPSASDDEEIEEEEPLASHNINLESYELFTQLCTVTSLIKVGPKRGLFLSCVNISESVVRVWRQWLAEQAESYRRNRHIQLKNKSRATFGEARERNFENILWADPHKTVGLRLRVKQRNDTSLPILMHRDEDDEPVSYTLEYEGMSYHHDRKINIFRI</sequence>
<evidence type="ECO:0000256" key="1">
    <source>
        <dbReference type="SAM" id="MobiDB-lite"/>
    </source>
</evidence>